<dbReference type="Gene3D" id="3.90.550.50">
    <property type="match status" value="1"/>
</dbReference>
<dbReference type="PANTHER" id="PTHR11214:SF314">
    <property type="entry name" value="HEXOSYLTRANSFERASE"/>
    <property type="match status" value="1"/>
</dbReference>
<dbReference type="AlphaFoldDB" id="A0A210PXG1"/>
<dbReference type="STRING" id="6573.A0A210PXG1"/>
<keyword evidence="6" id="KW-0735">Signal-anchor</keyword>
<evidence type="ECO:0000256" key="6">
    <source>
        <dbReference type="ARBA" id="ARBA00022968"/>
    </source>
</evidence>
<keyword evidence="4 12" id="KW-0808">Transferase</keyword>
<dbReference type="GO" id="GO:0016758">
    <property type="term" value="F:hexosyltransferase activity"/>
    <property type="evidence" value="ECO:0007669"/>
    <property type="project" value="InterPro"/>
</dbReference>
<evidence type="ECO:0000256" key="4">
    <source>
        <dbReference type="ARBA" id="ARBA00022679"/>
    </source>
</evidence>
<comment type="similarity">
    <text evidence="2 11">Belongs to the glycosyltransferase 31 family.</text>
</comment>
<protein>
    <recommendedName>
        <fullName evidence="11">Hexosyltransferase</fullName>
        <ecNumber evidence="11">2.4.1.-</ecNumber>
    </recommendedName>
</protein>
<name>A0A210PXG1_MIZYE</name>
<proteinExistence type="inferred from homology"/>
<keyword evidence="13" id="KW-1185">Reference proteome</keyword>
<evidence type="ECO:0000256" key="11">
    <source>
        <dbReference type="RuleBase" id="RU363063"/>
    </source>
</evidence>
<comment type="subcellular location">
    <subcellularLocation>
        <location evidence="1 11">Golgi apparatus membrane</location>
        <topology evidence="1 11">Single-pass type II membrane protein</topology>
    </subcellularLocation>
</comment>
<keyword evidence="9" id="KW-0472">Membrane</keyword>
<evidence type="ECO:0000256" key="7">
    <source>
        <dbReference type="ARBA" id="ARBA00022989"/>
    </source>
</evidence>
<dbReference type="Proteomes" id="UP000242188">
    <property type="component" value="Unassembled WGS sequence"/>
</dbReference>
<evidence type="ECO:0000313" key="12">
    <source>
        <dbReference type="EMBL" id="OWF41171.1"/>
    </source>
</evidence>
<dbReference type="GO" id="GO:0006493">
    <property type="term" value="P:protein O-linked glycosylation"/>
    <property type="evidence" value="ECO:0007669"/>
    <property type="project" value="TreeGrafter"/>
</dbReference>
<evidence type="ECO:0000256" key="8">
    <source>
        <dbReference type="ARBA" id="ARBA00023034"/>
    </source>
</evidence>
<organism evidence="12 13">
    <name type="scientific">Mizuhopecten yessoensis</name>
    <name type="common">Japanese scallop</name>
    <name type="synonym">Patinopecten yessoensis</name>
    <dbReference type="NCBI Taxonomy" id="6573"/>
    <lineage>
        <taxon>Eukaryota</taxon>
        <taxon>Metazoa</taxon>
        <taxon>Spiralia</taxon>
        <taxon>Lophotrochozoa</taxon>
        <taxon>Mollusca</taxon>
        <taxon>Bivalvia</taxon>
        <taxon>Autobranchia</taxon>
        <taxon>Pteriomorphia</taxon>
        <taxon>Pectinida</taxon>
        <taxon>Pectinoidea</taxon>
        <taxon>Pectinidae</taxon>
        <taxon>Mizuhopecten</taxon>
    </lineage>
</organism>
<keyword evidence="10" id="KW-0325">Glycoprotein</keyword>
<comment type="caution">
    <text evidence="12">The sequence shown here is derived from an EMBL/GenBank/DDBJ whole genome shotgun (WGS) entry which is preliminary data.</text>
</comment>
<sequence>MSGLISVERSPNLDQKLLKQWSNNASASQRTAATNKMTLWPQRSPPVSRLLLRAGVVISGVAFFFLCLTSLRVSQSQDTQLKKIHTVLHRPVSQACVGGKCFSQTSMDEQYAQYFIPRKEKVNPFPLKYVVPGSSICLKGAPVYLVILVPSIQTHVEERRAIRNSWGSVARGNHWPRHHVNTTVKLVFLFGKDPAMKNNRVAQLESEMYGDVVQGDFVDTYANLTRKMLMGLNWVSSYCTDAEYVLKADEDTFVHIPKLVSVLARTRHPAYRGVVLGHVNVGGIVKRVGRWKVEQEDYPFPHYPPYVSGNTYVISSNIAASLFRASEYFPYIPIEDAYITGILAKAVTAEVIDVPGFTFYLDRPPHACDYLQDSRISSTKVSSHLKIYIWEKLLSNSLNCKRKLYTENEETQ</sequence>
<dbReference type="InterPro" id="IPR002659">
    <property type="entry name" value="Glyco_trans_31"/>
</dbReference>
<keyword evidence="5" id="KW-0812">Transmembrane</keyword>
<dbReference type="OrthoDB" id="2139606at2759"/>
<evidence type="ECO:0000256" key="5">
    <source>
        <dbReference type="ARBA" id="ARBA00022692"/>
    </source>
</evidence>
<evidence type="ECO:0000256" key="10">
    <source>
        <dbReference type="ARBA" id="ARBA00023180"/>
    </source>
</evidence>
<dbReference type="GO" id="GO:0000139">
    <property type="term" value="C:Golgi membrane"/>
    <property type="evidence" value="ECO:0007669"/>
    <property type="project" value="UniProtKB-SubCell"/>
</dbReference>
<keyword evidence="7" id="KW-1133">Transmembrane helix</keyword>
<evidence type="ECO:0000313" key="13">
    <source>
        <dbReference type="Proteomes" id="UP000242188"/>
    </source>
</evidence>
<reference evidence="12 13" key="1">
    <citation type="journal article" date="2017" name="Nat. Ecol. Evol.">
        <title>Scallop genome provides insights into evolution of bilaterian karyotype and development.</title>
        <authorList>
            <person name="Wang S."/>
            <person name="Zhang J."/>
            <person name="Jiao W."/>
            <person name="Li J."/>
            <person name="Xun X."/>
            <person name="Sun Y."/>
            <person name="Guo X."/>
            <person name="Huan P."/>
            <person name="Dong B."/>
            <person name="Zhang L."/>
            <person name="Hu X."/>
            <person name="Sun X."/>
            <person name="Wang J."/>
            <person name="Zhao C."/>
            <person name="Wang Y."/>
            <person name="Wang D."/>
            <person name="Huang X."/>
            <person name="Wang R."/>
            <person name="Lv J."/>
            <person name="Li Y."/>
            <person name="Zhang Z."/>
            <person name="Liu B."/>
            <person name="Lu W."/>
            <person name="Hui Y."/>
            <person name="Liang J."/>
            <person name="Zhou Z."/>
            <person name="Hou R."/>
            <person name="Li X."/>
            <person name="Liu Y."/>
            <person name="Li H."/>
            <person name="Ning X."/>
            <person name="Lin Y."/>
            <person name="Zhao L."/>
            <person name="Xing Q."/>
            <person name="Dou J."/>
            <person name="Li Y."/>
            <person name="Mao J."/>
            <person name="Guo H."/>
            <person name="Dou H."/>
            <person name="Li T."/>
            <person name="Mu C."/>
            <person name="Jiang W."/>
            <person name="Fu Q."/>
            <person name="Fu X."/>
            <person name="Miao Y."/>
            <person name="Liu J."/>
            <person name="Yu Q."/>
            <person name="Li R."/>
            <person name="Liao H."/>
            <person name="Li X."/>
            <person name="Kong Y."/>
            <person name="Jiang Z."/>
            <person name="Chourrout D."/>
            <person name="Li R."/>
            <person name="Bao Z."/>
        </authorList>
    </citation>
    <scope>NUCLEOTIDE SEQUENCE [LARGE SCALE GENOMIC DNA]</scope>
    <source>
        <strain evidence="12 13">PY_sf001</strain>
    </source>
</reference>
<gene>
    <name evidence="12" type="ORF">KP79_PYT05081</name>
</gene>
<keyword evidence="8 11" id="KW-0333">Golgi apparatus</keyword>
<dbReference type="EMBL" id="NEDP02005417">
    <property type="protein sequence ID" value="OWF41171.1"/>
    <property type="molecule type" value="Genomic_DNA"/>
</dbReference>
<dbReference type="Pfam" id="PF01762">
    <property type="entry name" value="Galactosyl_T"/>
    <property type="match status" value="1"/>
</dbReference>
<evidence type="ECO:0000256" key="1">
    <source>
        <dbReference type="ARBA" id="ARBA00004323"/>
    </source>
</evidence>
<dbReference type="PANTHER" id="PTHR11214">
    <property type="entry name" value="BETA-1,3-N-ACETYLGLUCOSAMINYLTRANSFERASE"/>
    <property type="match status" value="1"/>
</dbReference>
<keyword evidence="3 11" id="KW-0328">Glycosyltransferase</keyword>
<evidence type="ECO:0000256" key="2">
    <source>
        <dbReference type="ARBA" id="ARBA00008661"/>
    </source>
</evidence>
<accession>A0A210PXG1</accession>
<dbReference type="EC" id="2.4.1.-" evidence="11"/>
<evidence type="ECO:0000256" key="9">
    <source>
        <dbReference type="ARBA" id="ARBA00023136"/>
    </source>
</evidence>
<evidence type="ECO:0000256" key="3">
    <source>
        <dbReference type="ARBA" id="ARBA00022676"/>
    </source>
</evidence>
<dbReference type="FunFam" id="3.90.550.50:FF:000001">
    <property type="entry name" value="Hexosyltransferase"/>
    <property type="match status" value="1"/>
</dbReference>